<protein>
    <submittedName>
        <fullName evidence="3">ComEA family DNA-binding protein</fullName>
    </submittedName>
</protein>
<dbReference type="InterPro" id="IPR010994">
    <property type="entry name" value="RuvA_2-like"/>
</dbReference>
<dbReference type="InterPro" id="IPR051675">
    <property type="entry name" value="Endo/Exo/Phosphatase_dom_1"/>
</dbReference>
<gene>
    <name evidence="3" type="ORF">AB0L16_01020</name>
</gene>
<evidence type="ECO:0000313" key="3">
    <source>
        <dbReference type="EMBL" id="MEV5505050.1"/>
    </source>
</evidence>
<evidence type="ECO:0000256" key="1">
    <source>
        <dbReference type="SAM" id="MobiDB-lite"/>
    </source>
</evidence>
<sequence length="238" mass="23691">MEPRTVAAIGAALALAVLLAVWHFWAGRPSEVRAPERETPTASAPAPVRAPAVLPPPAVAPGAAPAVVRPGGAGGAVVVDVSGKVWHPGVQRLPAGSRVADALEAAGGARPGVDLTGLNRARILTDGEQIVVGAPQPTGAPNGQAGLGGSGALPPPPGAPPAPGVPAGRGKAVPSSPVSLNAATAEQLATLPGIGPALARHIIDYRTEHGGFRSVDELRQVHGIGARRFGELRSLVQP</sequence>
<evidence type="ECO:0000313" key="4">
    <source>
        <dbReference type="Proteomes" id="UP001552594"/>
    </source>
</evidence>
<comment type="caution">
    <text evidence="3">The sequence shown here is derived from an EMBL/GenBank/DDBJ whole genome shotgun (WGS) entry which is preliminary data.</text>
</comment>
<dbReference type="PANTHER" id="PTHR21180">
    <property type="entry name" value="ENDONUCLEASE/EXONUCLEASE/PHOSPHATASE FAMILY DOMAIN-CONTAINING PROTEIN 1"/>
    <property type="match status" value="1"/>
</dbReference>
<dbReference type="Pfam" id="PF10531">
    <property type="entry name" value="SLBB"/>
    <property type="match status" value="1"/>
</dbReference>
<evidence type="ECO:0000259" key="2">
    <source>
        <dbReference type="Pfam" id="PF10531"/>
    </source>
</evidence>
<dbReference type="EMBL" id="JBFAUK010000001">
    <property type="protein sequence ID" value="MEV5505050.1"/>
    <property type="molecule type" value="Genomic_DNA"/>
</dbReference>
<dbReference type="Proteomes" id="UP001552594">
    <property type="component" value="Unassembled WGS sequence"/>
</dbReference>
<accession>A0ABV3JQI2</accession>
<reference evidence="3 4" key="1">
    <citation type="submission" date="2024-06" db="EMBL/GenBank/DDBJ databases">
        <title>The Natural Products Discovery Center: Release of the First 8490 Sequenced Strains for Exploring Actinobacteria Biosynthetic Diversity.</title>
        <authorList>
            <person name="Kalkreuter E."/>
            <person name="Kautsar S.A."/>
            <person name="Yang D."/>
            <person name="Bader C.D."/>
            <person name="Teijaro C.N."/>
            <person name="Fluegel L."/>
            <person name="Davis C.M."/>
            <person name="Simpson J.R."/>
            <person name="Lauterbach L."/>
            <person name="Steele A.D."/>
            <person name="Gui C."/>
            <person name="Meng S."/>
            <person name="Li G."/>
            <person name="Viehrig K."/>
            <person name="Ye F."/>
            <person name="Su P."/>
            <person name="Kiefer A.F."/>
            <person name="Nichols A."/>
            <person name="Cepeda A.J."/>
            <person name="Yan W."/>
            <person name="Fan B."/>
            <person name="Jiang Y."/>
            <person name="Adhikari A."/>
            <person name="Zheng C.-J."/>
            <person name="Schuster L."/>
            <person name="Cowan T.M."/>
            <person name="Smanski M.J."/>
            <person name="Chevrette M.G."/>
            <person name="De Carvalho L.P.S."/>
            <person name="Shen B."/>
        </authorList>
    </citation>
    <scope>NUCLEOTIDE SEQUENCE [LARGE SCALE GENOMIC DNA]</scope>
    <source>
        <strain evidence="3 4">NPDC052347</strain>
    </source>
</reference>
<feature type="domain" description="Soluble ligand binding" evidence="2">
    <location>
        <begin position="78"/>
        <end position="132"/>
    </location>
</feature>
<dbReference type="SUPFAM" id="SSF47781">
    <property type="entry name" value="RuvA domain 2-like"/>
    <property type="match status" value="1"/>
</dbReference>
<dbReference type="InterPro" id="IPR019554">
    <property type="entry name" value="Soluble_ligand-bd"/>
</dbReference>
<dbReference type="RefSeq" id="WP_338323668.1">
    <property type="nucleotide sequence ID" value="NZ_JBFAUK010000001.1"/>
</dbReference>
<dbReference type="Gene3D" id="1.10.150.320">
    <property type="entry name" value="Photosystem II 12 kDa extrinsic protein"/>
    <property type="match status" value="1"/>
</dbReference>
<feature type="compositionally biased region" description="Pro residues" evidence="1">
    <location>
        <begin position="153"/>
        <end position="164"/>
    </location>
</feature>
<dbReference type="Gene3D" id="3.10.560.10">
    <property type="entry name" value="Outer membrane lipoprotein wza domain like"/>
    <property type="match status" value="1"/>
</dbReference>
<feature type="region of interest" description="Disordered" evidence="1">
    <location>
        <begin position="132"/>
        <end position="173"/>
    </location>
</feature>
<dbReference type="PANTHER" id="PTHR21180:SF32">
    <property type="entry name" value="ENDONUCLEASE_EXONUCLEASE_PHOSPHATASE FAMILY DOMAIN-CONTAINING PROTEIN 1"/>
    <property type="match status" value="1"/>
</dbReference>
<dbReference type="GO" id="GO:0003677">
    <property type="term" value="F:DNA binding"/>
    <property type="evidence" value="ECO:0007669"/>
    <property type="project" value="UniProtKB-KW"/>
</dbReference>
<dbReference type="Pfam" id="PF12836">
    <property type="entry name" value="HHH_3"/>
    <property type="match status" value="1"/>
</dbReference>
<keyword evidence="4" id="KW-1185">Reference proteome</keyword>
<organism evidence="3 4">
    <name type="scientific">Streptomyces orinoci</name>
    <name type="common">Streptoverticillium orinoci</name>
    <dbReference type="NCBI Taxonomy" id="67339"/>
    <lineage>
        <taxon>Bacteria</taxon>
        <taxon>Bacillati</taxon>
        <taxon>Actinomycetota</taxon>
        <taxon>Actinomycetes</taxon>
        <taxon>Kitasatosporales</taxon>
        <taxon>Streptomycetaceae</taxon>
        <taxon>Streptomyces</taxon>
    </lineage>
</organism>
<keyword evidence="3" id="KW-0238">DNA-binding</keyword>
<name>A0ABV3JQI2_STRON</name>
<proteinExistence type="predicted"/>